<comment type="caution">
    <text evidence="2">The sequence shown here is derived from an EMBL/GenBank/DDBJ whole genome shotgun (WGS) entry which is preliminary data.</text>
</comment>
<reference evidence="2 3" key="2">
    <citation type="journal article" date="2022" name="Mol. Biol. Evol.">
        <title>Comparative Genomics Reveals Insights into the Divergent Evolution of Astigmatic Mites and Household Pest Adaptations.</title>
        <authorList>
            <person name="Xiong Q."/>
            <person name="Wan A.T."/>
            <person name="Liu X."/>
            <person name="Fung C.S."/>
            <person name="Xiao X."/>
            <person name="Malainual N."/>
            <person name="Hou J."/>
            <person name="Wang L."/>
            <person name="Wang M."/>
            <person name="Yang K.Y."/>
            <person name="Cui Y."/>
            <person name="Leung E.L."/>
            <person name="Nong W."/>
            <person name="Shin S.K."/>
            <person name="Au S.W."/>
            <person name="Jeong K.Y."/>
            <person name="Chew F.T."/>
            <person name="Hui J.H."/>
            <person name="Leung T.F."/>
            <person name="Tungtrongchitr A."/>
            <person name="Zhong N."/>
            <person name="Liu Z."/>
            <person name="Tsui S.K."/>
        </authorList>
    </citation>
    <scope>NUCLEOTIDE SEQUENCE [LARGE SCALE GENOMIC DNA]</scope>
    <source>
        <strain evidence="2">Derp</strain>
    </source>
</reference>
<proteinExistence type="predicted"/>
<feature type="compositionally biased region" description="Low complexity" evidence="1">
    <location>
        <begin position="161"/>
        <end position="177"/>
    </location>
</feature>
<feature type="region of interest" description="Disordered" evidence="1">
    <location>
        <begin position="155"/>
        <end position="177"/>
    </location>
</feature>
<keyword evidence="3" id="KW-1185">Reference proteome</keyword>
<evidence type="ECO:0000313" key="2">
    <source>
        <dbReference type="EMBL" id="KAH9423730.1"/>
    </source>
</evidence>
<reference evidence="2 3" key="1">
    <citation type="journal article" date="2018" name="J. Allergy Clin. Immunol.">
        <title>High-quality assembly of Dermatophagoides pteronyssinus genome and transcriptome reveals a wide range of novel allergens.</title>
        <authorList>
            <person name="Liu X.Y."/>
            <person name="Yang K.Y."/>
            <person name="Wang M.Q."/>
            <person name="Kwok J.S."/>
            <person name="Zeng X."/>
            <person name="Yang Z."/>
            <person name="Xiao X.J."/>
            <person name="Lau C.P."/>
            <person name="Li Y."/>
            <person name="Huang Z.M."/>
            <person name="Ba J.G."/>
            <person name="Yim A.K."/>
            <person name="Ouyang C.Y."/>
            <person name="Ngai S.M."/>
            <person name="Chan T.F."/>
            <person name="Leung E.L."/>
            <person name="Liu L."/>
            <person name="Liu Z.G."/>
            <person name="Tsui S.K."/>
        </authorList>
    </citation>
    <scope>NUCLEOTIDE SEQUENCE [LARGE SCALE GENOMIC DNA]</scope>
    <source>
        <strain evidence="2">Derp</strain>
    </source>
</reference>
<name>A0ABQ8JN07_DERPT</name>
<dbReference type="EMBL" id="NJHN03000031">
    <property type="protein sequence ID" value="KAH9423730.1"/>
    <property type="molecule type" value="Genomic_DNA"/>
</dbReference>
<dbReference type="Proteomes" id="UP000887458">
    <property type="component" value="Unassembled WGS sequence"/>
</dbReference>
<evidence type="ECO:0000256" key="1">
    <source>
        <dbReference type="SAM" id="MobiDB-lite"/>
    </source>
</evidence>
<sequence>MDTGDGNSGGGGGSVTGGNSLKADIQKLSVEEFEFVLNQLTDHNIPEREKCPLVQLSDSEMVDREKDFVTPKNRYLKLVMLLVVILDILSSSMFAIDKSESNVDKKLSDSIRSNDLNIHHPSSSKFIHHEFPPTHSMSTNINAVTLHSANSDNHLNLLGDSNKNISSSNNTSDGANK</sequence>
<gene>
    <name evidence="2" type="ORF">DERP_005311</name>
</gene>
<organism evidence="2 3">
    <name type="scientific">Dermatophagoides pteronyssinus</name>
    <name type="common">European house dust mite</name>
    <dbReference type="NCBI Taxonomy" id="6956"/>
    <lineage>
        <taxon>Eukaryota</taxon>
        <taxon>Metazoa</taxon>
        <taxon>Ecdysozoa</taxon>
        <taxon>Arthropoda</taxon>
        <taxon>Chelicerata</taxon>
        <taxon>Arachnida</taxon>
        <taxon>Acari</taxon>
        <taxon>Acariformes</taxon>
        <taxon>Sarcoptiformes</taxon>
        <taxon>Astigmata</taxon>
        <taxon>Psoroptidia</taxon>
        <taxon>Analgoidea</taxon>
        <taxon>Pyroglyphidae</taxon>
        <taxon>Dermatophagoidinae</taxon>
        <taxon>Dermatophagoides</taxon>
    </lineage>
</organism>
<evidence type="ECO:0000313" key="3">
    <source>
        <dbReference type="Proteomes" id="UP000887458"/>
    </source>
</evidence>
<accession>A0ABQ8JN07</accession>
<protein>
    <submittedName>
        <fullName evidence="2">Uncharacterized protein</fullName>
    </submittedName>
</protein>